<dbReference type="Proteomes" id="UP000307596">
    <property type="component" value="Unassembled WGS sequence"/>
</dbReference>
<evidence type="ECO:0000313" key="3">
    <source>
        <dbReference type="Proteomes" id="UP000307596"/>
    </source>
</evidence>
<gene>
    <name evidence="2" type="ORF">FG567_000755</name>
</gene>
<feature type="compositionally biased region" description="Polar residues" evidence="1">
    <location>
        <begin position="112"/>
        <end position="121"/>
    </location>
</feature>
<organism evidence="2 3">
    <name type="scientific">Salmonella enterica subsp. enterica serovar Give</name>
    <dbReference type="NCBI Taxonomy" id="46626"/>
    <lineage>
        <taxon>Bacteria</taxon>
        <taxon>Pseudomonadati</taxon>
        <taxon>Pseudomonadota</taxon>
        <taxon>Gammaproteobacteria</taxon>
        <taxon>Enterobacterales</taxon>
        <taxon>Enterobacteriaceae</taxon>
        <taxon>Salmonella</taxon>
    </lineage>
</organism>
<feature type="compositionally biased region" description="Polar residues" evidence="1">
    <location>
        <begin position="133"/>
        <end position="152"/>
    </location>
</feature>
<dbReference type="RefSeq" id="WP_139754427.1">
    <property type="nucleotide sequence ID" value="NZ_VDEI02000001.1"/>
</dbReference>
<name>A0A5C5HI86_SALET</name>
<protein>
    <submittedName>
        <fullName evidence="2">Replication protein RepO</fullName>
    </submittedName>
</protein>
<proteinExistence type="predicted"/>
<accession>A0A5C5HI86</accession>
<evidence type="ECO:0000256" key="1">
    <source>
        <dbReference type="SAM" id="MobiDB-lite"/>
    </source>
</evidence>
<comment type="caution">
    <text evidence="2">The sequence shown here is derived from an EMBL/GenBank/DDBJ whole genome shotgun (WGS) entry which is preliminary data.</text>
</comment>
<reference evidence="2 3" key="1">
    <citation type="journal article" date="2019" name="Appl. Environ. Microbiol.">
        <title>Clinically Unreported Salmonellosis Outbreak Detected via Comparative Genomic Analysis of Municipal Wastewater Salmonella Isolates.</title>
        <authorList>
            <person name="Diemert S."/>
            <person name="Yan T."/>
        </authorList>
    </citation>
    <scope>NUCLEOTIDE SEQUENCE [LARGE SCALE GENOMIC DNA]</scope>
    <source>
        <strain evidence="2 3">HIY0008</strain>
    </source>
</reference>
<sequence length="350" mass="39817">MSRLLINEQPLLVLPSLACEIGLNEALMLQQIHYWMNTSKNFFEGRYWVYNSVSDWQTQFPFWSESTIKRALAKLEKLELVDAGNFNSDAWDKTKWYSINYANLDCLSTTAKPVTNRSGQNDPIDGVKMGKASGQNDQSPQVKMTRSPTENTTENKDLDPPNPQKGEGDELILADAKKALEFYNEQTGTRCRDVKPFIPMLTPTQTREAYTLAELQLVIRWVLATWRRRGSGLPKPANICRVNRFDGYLADAEAWATTEADVDPDAVMNGYNEIFADTLPAAELDTDRRRMIIRLAAHMKNKTTGAFLGYFEKFRADAPDFYFGSNGGWRASFDYLMKPETLRNTREGSL</sequence>
<feature type="region of interest" description="Disordered" evidence="1">
    <location>
        <begin position="112"/>
        <end position="168"/>
    </location>
</feature>
<dbReference type="EMBL" id="VDEI02000001">
    <property type="protein sequence ID" value="TRK45733.1"/>
    <property type="molecule type" value="Genomic_DNA"/>
</dbReference>
<evidence type="ECO:0000313" key="2">
    <source>
        <dbReference type="EMBL" id="TRK45733.1"/>
    </source>
</evidence>
<dbReference type="AlphaFoldDB" id="A0A5C5HI86"/>